<dbReference type="Proteomes" id="UP000095287">
    <property type="component" value="Unplaced"/>
</dbReference>
<sequence>MSPKRRPDDLLSSQNRCLPGRFAPKVMRHVIASITKVMRHGVYHQLLNLTSTFKVMQVCLRRWQHNHRFHCNHCKATVNKEKQRAAPPRLETIIHESSNDRLRQLYFFLREIYDFELEHIASLIAFRPITQLLERSSPKIRLFNGNFKTNASFKT</sequence>
<dbReference type="WBParaSite" id="L893_g708.t1">
    <property type="protein sequence ID" value="L893_g708.t1"/>
    <property type="gene ID" value="L893_g708"/>
</dbReference>
<name>A0A1I8AMW7_9BILA</name>
<accession>A0A1I8AMW7</accession>
<reference evidence="2" key="1">
    <citation type="submission" date="2016-11" db="UniProtKB">
        <authorList>
            <consortium name="WormBaseParasite"/>
        </authorList>
    </citation>
    <scope>IDENTIFICATION</scope>
</reference>
<evidence type="ECO:0000313" key="2">
    <source>
        <dbReference type="WBParaSite" id="L893_g708.t1"/>
    </source>
</evidence>
<protein>
    <submittedName>
        <fullName evidence="2">Transposase</fullName>
    </submittedName>
</protein>
<evidence type="ECO:0000313" key="1">
    <source>
        <dbReference type="Proteomes" id="UP000095287"/>
    </source>
</evidence>
<keyword evidence="1" id="KW-1185">Reference proteome</keyword>
<dbReference type="AlphaFoldDB" id="A0A1I8AMW7"/>
<proteinExistence type="predicted"/>
<organism evidence="1 2">
    <name type="scientific">Steinernema glaseri</name>
    <dbReference type="NCBI Taxonomy" id="37863"/>
    <lineage>
        <taxon>Eukaryota</taxon>
        <taxon>Metazoa</taxon>
        <taxon>Ecdysozoa</taxon>
        <taxon>Nematoda</taxon>
        <taxon>Chromadorea</taxon>
        <taxon>Rhabditida</taxon>
        <taxon>Tylenchina</taxon>
        <taxon>Panagrolaimomorpha</taxon>
        <taxon>Strongyloidoidea</taxon>
        <taxon>Steinernematidae</taxon>
        <taxon>Steinernema</taxon>
    </lineage>
</organism>